<dbReference type="InterPro" id="IPR050767">
    <property type="entry name" value="Sel1_AlgK"/>
</dbReference>
<dbReference type="Pfam" id="PF08238">
    <property type="entry name" value="Sel1"/>
    <property type="match status" value="10"/>
</dbReference>
<evidence type="ECO:0000313" key="2">
    <source>
        <dbReference type="Proteomes" id="UP000283585"/>
    </source>
</evidence>
<reference evidence="1 2" key="1">
    <citation type="submission" date="2018-08" db="EMBL/GenBank/DDBJ databases">
        <title>A genome reference for cultivated species of the human gut microbiota.</title>
        <authorList>
            <person name="Zou Y."/>
            <person name="Xue W."/>
            <person name="Luo G."/>
        </authorList>
    </citation>
    <scope>NUCLEOTIDE SEQUENCE [LARGE SCALE GENOMIC DNA]</scope>
    <source>
        <strain evidence="1 2">AF29-2BH</strain>
    </source>
</reference>
<evidence type="ECO:0000313" key="1">
    <source>
        <dbReference type="EMBL" id="RGQ05279.1"/>
    </source>
</evidence>
<gene>
    <name evidence="1" type="ORF">DWZ12_08070</name>
</gene>
<sequence>MCKAEDVSALYFLGFNLIMGIGVDVDDAEGVRLLETAVYKGDAASAIQLAECCLNGWGVPENPEKAVKLLIDYPLNKNKKFHYLLGRCYFYGQGVEKDLYKAAEYFKVAAELGHGNSKDFLGDCYYYGYGLPVDYYETARWYKDAVDNHMNGSSAHSLAFMYLKGQGVLESEREAVQYFKIAAEKGIAQAQRFISREYLTGEFLPKSYQEAKKWMEAAAEQGDEEAQIGFGKYYVSGFGFDDDQKVFEWFRKAAEQWNAEAEYIVGGCYQNEVGVKENYSEANSWYMKAVRHGHMRVAYELGINYLDGRGIEKDSDAGIQLLEMAVNGDIKEANKELASRYHFGINNFRGQAIYKNPTEAQRYATVAVEDEHDGEAQFIYGSILDEEFGNSQTAVTWYQRAIQNGNKKAKLNLSRIYVKNNEHGTEAVNMLAELDKDNIGEAQFLYAKCLEKRLWL</sequence>
<dbReference type="Gene3D" id="1.25.40.10">
    <property type="entry name" value="Tetratricopeptide repeat domain"/>
    <property type="match status" value="2"/>
</dbReference>
<comment type="caution">
    <text evidence="1">The sequence shown here is derived from an EMBL/GenBank/DDBJ whole genome shotgun (WGS) entry which is preliminary data.</text>
</comment>
<dbReference type="EMBL" id="QRSS01000007">
    <property type="protein sequence ID" value="RGQ05279.1"/>
    <property type="molecule type" value="Genomic_DNA"/>
</dbReference>
<dbReference type="InterPro" id="IPR011990">
    <property type="entry name" value="TPR-like_helical_dom_sf"/>
</dbReference>
<name>A0A411ZR85_9FIRM</name>
<dbReference type="InterPro" id="IPR006597">
    <property type="entry name" value="Sel1-like"/>
</dbReference>
<dbReference type="RefSeq" id="WP_118044636.1">
    <property type="nucleotide sequence ID" value="NZ_QRSS01000007.1"/>
</dbReference>
<dbReference type="AlphaFoldDB" id="A0A411ZR85"/>
<dbReference type="Proteomes" id="UP000283585">
    <property type="component" value="Unassembled WGS sequence"/>
</dbReference>
<protein>
    <submittedName>
        <fullName evidence="1">Sel1 repeat family protein</fullName>
    </submittedName>
</protein>
<dbReference type="PANTHER" id="PTHR11102">
    <property type="entry name" value="SEL-1-LIKE PROTEIN"/>
    <property type="match status" value="1"/>
</dbReference>
<organism evidence="1 2">
    <name type="scientific">Blautia obeum</name>
    <dbReference type="NCBI Taxonomy" id="40520"/>
    <lineage>
        <taxon>Bacteria</taxon>
        <taxon>Bacillati</taxon>
        <taxon>Bacillota</taxon>
        <taxon>Clostridia</taxon>
        <taxon>Lachnospirales</taxon>
        <taxon>Lachnospiraceae</taxon>
        <taxon>Blautia</taxon>
    </lineage>
</organism>
<proteinExistence type="predicted"/>
<dbReference type="PANTHER" id="PTHR11102:SF160">
    <property type="entry name" value="ERAD-ASSOCIATED E3 UBIQUITIN-PROTEIN LIGASE COMPONENT HRD3"/>
    <property type="match status" value="1"/>
</dbReference>
<accession>A0A411ZR85</accession>
<dbReference type="SUPFAM" id="SSF81901">
    <property type="entry name" value="HCP-like"/>
    <property type="match status" value="4"/>
</dbReference>
<dbReference type="SMART" id="SM00671">
    <property type="entry name" value="SEL1"/>
    <property type="match status" value="11"/>
</dbReference>